<dbReference type="Proteomes" id="UP001153076">
    <property type="component" value="Unassembled WGS sequence"/>
</dbReference>
<name>A0A9Q1KFI7_9CARY</name>
<accession>A0A9Q1KFI7</accession>
<organism evidence="2 3">
    <name type="scientific">Carnegiea gigantea</name>
    <dbReference type="NCBI Taxonomy" id="171969"/>
    <lineage>
        <taxon>Eukaryota</taxon>
        <taxon>Viridiplantae</taxon>
        <taxon>Streptophyta</taxon>
        <taxon>Embryophyta</taxon>
        <taxon>Tracheophyta</taxon>
        <taxon>Spermatophyta</taxon>
        <taxon>Magnoliopsida</taxon>
        <taxon>eudicotyledons</taxon>
        <taxon>Gunneridae</taxon>
        <taxon>Pentapetalae</taxon>
        <taxon>Caryophyllales</taxon>
        <taxon>Cactineae</taxon>
        <taxon>Cactaceae</taxon>
        <taxon>Cactoideae</taxon>
        <taxon>Echinocereeae</taxon>
        <taxon>Carnegiea</taxon>
    </lineage>
</organism>
<comment type="caution">
    <text evidence="2">The sequence shown here is derived from an EMBL/GenBank/DDBJ whole genome shotgun (WGS) entry which is preliminary data.</text>
</comment>
<proteinExistence type="predicted"/>
<dbReference type="OrthoDB" id="1415978at2759"/>
<evidence type="ECO:0000313" key="3">
    <source>
        <dbReference type="Proteomes" id="UP001153076"/>
    </source>
</evidence>
<protein>
    <submittedName>
        <fullName evidence="2">Uncharacterized protein</fullName>
    </submittedName>
</protein>
<dbReference type="EMBL" id="JAKOGI010000150">
    <property type="protein sequence ID" value="KAJ8441906.1"/>
    <property type="molecule type" value="Genomic_DNA"/>
</dbReference>
<evidence type="ECO:0000256" key="1">
    <source>
        <dbReference type="SAM" id="MobiDB-lite"/>
    </source>
</evidence>
<keyword evidence="3" id="KW-1185">Reference proteome</keyword>
<feature type="compositionally biased region" description="Basic residues" evidence="1">
    <location>
        <begin position="93"/>
        <end position="106"/>
    </location>
</feature>
<feature type="region of interest" description="Disordered" evidence="1">
    <location>
        <begin position="86"/>
        <end position="113"/>
    </location>
</feature>
<gene>
    <name evidence="2" type="ORF">Cgig2_014375</name>
</gene>
<dbReference type="AlphaFoldDB" id="A0A9Q1KFI7"/>
<sequence>MEKIKDKDISAFHWLRDNEPLEHWLRFKFDQTLKINGNTNNFVESFNNAIVKHREKPTYTMKLYDGIIHPVPDSCFWGGSELPTLDPPFEPRKRGRPEKHKRRKNRLPIPDPSITSTIQLSGTKRCKKCKQLGHNSLTCGRPRDENGRLKYKKKPVQKTGNLVGRLRKIQRVRQASTSTAAASRV</sequence>
<evidence type="ECO:0000313" key="2">
    <source>
        <dbReference type="EMBL" id="KAJ8441906.1"/>
    </source>
</evidence>
<reference evidence="2" key="1">
    <citation type="submission" date="2022-04" db="EMBL/GenBank/DDBJ databases">
        <title>Carnegiea gigantea Genome sequencing and assembly v2.</title>
        <authorList>
            <person name="Copetti D."/>
            <person name="Sanderson M.J."/>
            <person name="Burquez A."/>
            <person name="Wojciechowski M.F."/>
        </authorList>
    </citation>
    <scope>NUCLEOTIDE SEQUENCE</scope>
    <source>
        <strain evidence="2">SGP5-SGP5p</strain>
        <tissue evidence="2">Aerial part</tissue>
    </source>
</reference>